<evidence type="ECO:0000313" key="2">
    <source>
        <dbReference type="EMBL" id="PQQ15116.1"/>
    </source>
</evidence>
<reference evidence="2 3" key="1">
    <citation type="submission" date="2018-02" db="EMBL/GenBank/DDBJ databases">
        <title>Draft genome of wild Prunus yedoensis var. nudiflora.</title>
        <authorList>
            <person name="Baek S."/>
            <person name="Kim J.-H."/>
            <person name="Choi K."/>
            <person name="Kim G.-B."/>
            <person name="Cho A."/>
            <person name="Jang H."/>
            <person name="Shin C.-H."/>
            <person name="Yu H.-J."/>
            <person name="Mun J.-H."/>
        </authorList>
    </citation>
    <scope>NUCLEOTIDE SEQUENCE [LARGE SCALE GENOMIC DNA]</scope>
    <source>
        <strain evidence="3">cv. Jeju island</strain>
        <tissue evidence="2">Leaf</tissue>
    </source>
</reference>
<keyword evidence="3" id="KW-1185">Reference proteome</keyword>
<dbReference type="AlphaFoldDB" id="A0A315ALF1"/>
<organism evidence="2 3">
    <name type="scientific">Prunus yedoensis var. nudiflora</name>
    <dbReference type="NCBI Taxonomy" id="2094558"/>
    <lineage>
        <taxon>Eukaryota</taxon>
        <taxon>Viridiplantae</taxon>
        <taxon>Streptophyta</taxon>
        <taxon>Embryophyta</taxon>
        <taxon>Tracheophyta</taxon>
        <taxon>Spermatophyta</taxon>
        <taxon>Magnoliopsida</taxon>
        <taxon>eudicotyledons</taxon>
        <taxon>Gunneridae</taxon>
        <taxon>Pentapetalae</taxon>
        <taxon>rosids</taxon>
        <taxon>fabids</taxon>
        <taxon>Rosales</taxon>
        <taxon>Rosaceae</taxon>
        <taxon>Amygdaloideae</taxon>
        <taxon>Amygdaleae</taxon>
        <taxon>Prunus</taxon>
    </lineage>
</organism>
<feature type="compositionally biased region" description="Polar residues" evidence="1">
    <location>
        <begin position="27"/>
        <end position="42"/>
    </location>
</feature>
<dbReference type="EMBL" id="PJQY01000238">
    <property type="protein sequence ID" value="PQQ15116.1"/>
    <property type="molecule type" value="Genomic_DNA"/>
</dbReference>
<dbReference type="Proteomes" id="UP000250321">
    <property type="component" value="Unassembled WGS sequence"/>
</dbReference>
<comment type="caution">
    <text evidence="2">The sequence shown here is derived from an EMBL/GenBank/DDBJ whole genome shotgun (WGS) entry which is preliminary data.</text>
</comment>
<name>A0A315ALF1_PRUYE</name>
<proteinExistence type="predicted"/>
<feature type="region of interest" description="Disordered" evidence="1">
    <location>
        <begin position="10"/>
        <end position="48"/>
    </location>
</feature>
<sequence>MMGFQQLFVVSQRTQSEKEGEIEESRPSTTVGRELKPNSTPSFPARRNPFAVVGRDSRKGSRQFWGFSSFRFLPFVSLLEECQNLREEITGVYVPDTGKMLEALSASAS</sequence>
<evidence type="ECO:0000256" key="1">
    <source>
        <dbReference type="SAM" id="MobiDB-lite"/>
    </source>
</evidence>
<evidence type="ECO:0000313" key="3">
    <source>
        <dbReference type="Proteomes" id="UP000250321"/>
    </source>
</evidence>
<protein>
    <submittedName>
        <fullName evidence="2">Uncharacterized protein</fullName>
    </submittedName>
</protein>
<accession>A0A315ALF1</accession>
<gene>
    <name evidence="2" type="ORF">Pyn_27877</name>
</gene>
<feature type="compositionally biased region" description="Basic and acidic residues" evidence="1">
    <location>
        <begin position="15"/>
        <end position="26"/>
    </location>
</feature>